<dbReference type="InterPro" id="IPR050343">
    <property type="entry name" value="RsuA_PseudoU_synthase"/>
</dbReference>
<dbReference type="GO" id="GO:0003723">
    <property type="term" value="F:RNA binding"/>
    <property type="evidence" value="ECO:0007669"/>
    <property type="project" value="UniProtKB-KW"/>
</dbReference>
<dbReference type="InterPro" id="IPR020103">
    <property type="entry name" value="PsdUridine_synth_cat_dom_sf"/>
</dbReference>
<comment type="similarity">
    <text evidence="1">Belongs to the pseudouridine synthase RsuA family.</text>
</comment>
<dbReference type="SMART" id="SM00363">
    <property type="entry name" value="S4"/>
    <property type="match status" value="1"/>
</dbReference>
<dbReference type="EMBL" id="HBDX01007213">
    <property type="protein sequence ID" value="CAD8225449.1"/>
    <property type="molecule type" value="Transcribed_RNA"/>
</dbReference>
<evidence type="ECO:0000256" key="3">
    <source>
        <dbReference type="PROSITE-ProRule" id="PRU00182"/>
    </source>
</evidence>
<dbReference type="Gene3D" id="3.30.70.580">
    <property type="entry name" value="Pseudouridine synthase I, catalytic domain, N-terminal subdomain"/>
    <property type="match status" value="1"/>
</dbReference>
<keyword evidence="3" id="KW-0694">RNA-binding</keyword>
<dbReference type="InterPro" id="IPR042092">
    <property type="entry name" value="PsdUridine_s_RsuA/RluB/E/F_cat"/>
</dbReference>
<protein>
    <recommendedName>
        <fullName evidence="5">RNA-binding S4 domain-containing protein</fullName>
    </recommendedName>
</protein>
<dbReference type="Pfam" id="PF00849">
    <property type="entry name" value="PseudoU_synth_2"/>
    <property type="match status" value="1"/>
</dbReference>
<sequence>MLSRSSAAVVVARSSWSCSARHLMRASSTTTTTALGVVCCSTSSSAAKNVGARATGVRVGARAPGERWTARATTTTRARGASSSGSSGGDRFDEDGKDDEVFAGFLPNSESGSLTPSRGKPKRAGKTAERFNGQVYMTPAERRRARDEGERLSKALASLGVASRRGADDLIFGGRVKVNGETVTAPQTKVNLNADVVMVDGKIVEGGVNFVKEHAYFMLNKPKGFVCSTKSNSAQGKTVYDLFEQWRDEFKAAYPGKLPPRLFTVGRLDVATTGLLLLTTDGDWSQRVAHPSSEVVKQYVVTANNKPTRAQIAAMAKGTEVDGARVVPVRVESMGADGGPANRILVEVVDGRNREVRVLCADAGIDVKNLKRTRVGGLRMPKELPLGKYVRLKPNQVAHVLDKGLALNGGTF</sequence>
<dbReference type="GO" id="GO:0001522">
    <property type="term" value="P:pseudouridine synthesis"/>
    <property type="evidence" value="ECO:0007669"/>
    <property type="project" value="InterPro"/>
</dbReference>
<dbReference type="InterPro" id="IPR018496">
    <property type="entry name" value="PsdUridine_synth_RsuA/RluB_CS"/>
</dbReference>
<dbReference type="CDD" id="cd00165">
    <property type="entry name" value="S4"/>
    <property type="match status" value="1"/>
</dbReference>
<dbReference type="SUPFAM" id="SSF55174">
    <property type="entry name" value="Alpha-L RNA-binding motif"/>
    <property type="match status" value="1"/>
</dbReference>
<evidence type="ECO:0000256" key="2">
    <source>
        <dbReference type="ARBA" id="ARBA00023235"/>
    </source>
</evidence>
<proteinExistence type="inferred from homology"/>
<dbReference type="PROSITE" id="PS50889">
    <property type="entry name" value="S4"/>
    <property type="match status" value="1"/>
</dbReference>
<accession>A0A7R9XT08</accession>
<dbReference type="InterPro" id="IPR006145">
    <property type="entry name" value="PsdUridine_synth_RsuA/RluA"/>
</dbReference>
<dbReference type="InterPro" id="IPR020094">
    <property type="entry name" value="TruA/RsuA/RluB/E/F_N"/>
</dbReference>
<dbReference type="InterPro" id="IPR036986">
    <property type="entry name" value="S4_RNA-bd_sf"/>
</dbReference>
<feature type="domain" description="RNA-binding S4" evidence="5">
    <location>
        <begin position="150"/>
        <end position="212"/>
    </location>
</feature>
<evidence type="ECO:0000256" key="4">
    <source>
        <dbReference type="SAM" id="MobiDB-lite"/>
    </source>
</evidence>
<dbReference type="Pfam" id="PF01479">
    <property type="entry name" value="S4"/>
    <property type="match status" value="1"/>
</dbReference>
<dbReference type="PANTHER" id="PTHR47683">
    <property type="entry name" value="PSEUDOURIDINE SYNTHASE FAMILY PROTEIN-RELATED"/>
    <property type="match status" value="1"/>
</dbReference>
<dbReference type="AlphaFoldDB" id="A0A7R9XT08"/>
<dbReference type="InterPro" id="IPR002942">
    <property type="entry name" value="S4_RNA-bd"/>
</dbReference>
<dbReference type="PANTHER" id="PTHR47683:SF2">
    <property type="entry name" value="RNA-BINDING S4 DOMAIN-CONTAINING PROTEIN"/>
    <property type="match status" value="1"/>
</dbReference>
<reference evidence="6" key="1">
    <citation type="submission" date="2021-01" db="EMBL/GenBank/DDBJ databases">
        <authorList>
            <person name="Corre E."/>
            <person name="Pelletier E."/>
            <person name="Niang G."/>
            <person name="Scheremetjew M."/>
            <person name="Finn R."/>
            <person name="Kale V."/>
            <person name="Holt S."/>
            <person name="Cochrane G."/>
            <person name="Meng A."/>
            <person name="Brown T."/>
            <person name="Cohen L."/>
        </authorList>
    </citation>
    <scope>NUCLEOTIDE SEQUENCE</scope>
    <source>
        <strain evidence="6">Clade-A-BCC118000</strain>
    </source>
</reference>
<evidence type="ECO:0000256" key="1">
    <source>
        <dbReference type="ARBA" id="ARBA00008348"/>
    </source>
</evidence>
<keyword evidence="2" id="KW-0413">Isomerase</keyword>
<dbReference type="GO" id="GO:0006364">
    <property type="term" value="P:rRNA processing"/>
    <property type="evidence" value="ECO:0007669"/>
    <property type="project" value="UniProtKB-ARBA"/>
</dbReference>
<feature type="region of interest" description="Disordered" evidence="4">
    <location>
        <begin position="58"/>
        <end position="128"/>
    </location>
</feature>
<name>A0A7R9XT08_9CHLO</name>
<dbReference type="GO" id="GO:0009982">
    <property type="term" value="F:pseudouridine synthase activity"/>
    <property type="evidence" value="ECO:0007669"/>
    <property type="project" value="InterPro"/>
</dbReference>
<dbReference type="SUPFAM" id="SSF55120">
    <property type="entry name" value="Pseudouridine synthase"/>
    <property type="match status" value="1"/>
</dbReference>
<evidence type="ECO:0000259" key="5">
    <source>
        <dbReference type="SMART" id="SM00363"/>
    </source>
</evidence>
<feature type="compositionally biased region" description="Low complexity" evidence="4">
    <location>
        <begin position="70"/>
        <end position="85"/>
    </location>
</feature>
<evidence type="ECO:0000313" key="6">
    <source>
        <dbReference type="EMBL" id="CAD8225449.1"/>
    </source>
</evidence>
<dbReference type="Gene3D" id="3.30.70.1560">
    <property type="entry name" value="Alpha-L RNA-binding motif"/>
    <property type="match status" value="1"/>
</dbReference>
<organism evidence="6">
    <name type="scientific">Ostreococcus sp. 'lucimarinus'</name>
    <dbReference type="NCBI Taxonomy" id="242159"/>
    <lineage>
        <taxon>Eukaryota</taxon>
        <taxon>Viridiplantae</taxon>
        <taxon>Chlorophyta</taxon>
        <taxon>Mamiellophyceae</taxon>
        <taxon>Mamiellales</taxon>
        <taxon>Bathycoccaceae</taxon>
        <taxon>Ostreococcus</taxon>
    </lineage>
</organism>
<dbReference type="PROSITE" id="PS01149">
    <property type="entry name" value="PSI_RSU"/>
    <property type="match status" value="1"/>
</dbReference>
<dbReference type="InterPro" id="IPR000748">
    <property type="entry name" value="PsdUridine_synth_RsuA/RluB/E/F"/>
</dbReference>
<dbReference type="Gene3D" id="3.10.290.10">
    <property type="entry name" value="RNA-binding S4 domain"/>
    <property type="match status" value="1"/>
</dbReference>
<gene>
    <name evidence="6" type="ORF">OLUC0939_LOCUS6189</name>
</gene>
<dbReference type="NCBIfam" id="TIGR00093">
    <property type="entry name" value="pseudouridine synthase"/>
    <property type="match status" value="1"/>
</dbReference>
<dbReference type="FunFam" id="3.10.290.10:FF:000003">
    <property type="entry name" value="Pseudouridine synthase"/>
    <property type="match status" value="1"/>
</dbReference>